<dbReference type="RefSeq" id="WP_381184549.1">
    <property type="nucleotide sequence ID" value="NZ_JBHSFK010000045.1"/>
</dbReference>
<evidence type="ECO:0000313" key="1">
    <source>
        <dbReference type="EMBL" id="MFC4506544.1"/>
    </source>
</evidence>
<gene>
    <name evidence="1" type="ORF">ACFPIH_45085</name>
</gene>
<dbReference type="InterPro" id="IPR036388">
    <property type="entry name" value="WH-like_DNA-bd_sf"/>
</dbReference>
<dbReference type="SUPFAM" id="SSF46894">
    <property type="entry name" value="C-terminal effector domain of the bipartite response regulators"/>
    <property type="match status" value="1"/>
</dbReference>
<dbReference type="Gene3D" id="1.10.10.10">
    <property type="entry name" value="Winged helix-like DNA-binding domain superfamily/Winged helix DNA-binding domain"/>
    <property type="match status" value="1"/>
</dbReference>
<name>A0ABV9B4G7_9ACTN</name>
<evidence type="ECO:0000313" key="2">
    <source>
        <dbReference type="Proteomes" id="UP001595839"/>
    </source>
</evidence>
<proteinExistence type="predicted"/>
<feature type="non-terminal residue" evidence="1">
    <location>
        <position position="96"/>
    </location>
</feature>
<dbReference type="Proteomes" id="UP001595839">
    <property type="component" value="Unassembled WGS sequence"/>
</dbReference>
<dbReference type="EMBL" id="JBHSFK010000045">
    <property type="protein sequence ID" value="MFC4506544.1"/>
    <property type="molecule type" value="Genomic_DNA"/>
</dbReference>
<evidence type="ECO:0008006" key="3">
    <source>
        <dbReference type="Google" id="ProtNLM"/>
    </source>
</evidence>
<comment type="caution">
    <text evidence="1">The sequence shown here is derived from an EMBL/GenBank/DDBJ whole genome shotgun (WGS) entry which is preliminary data.</text>
</comment>
<reference evidence="2" key="1">
    <citation type="journal article" date="2019" name="Int. J. Syst. Evol. Microbiol.">
        <title>The Global Catalogue of Microorganisms (GCM) 10K type strain sequencing project: providing services to taxonomists for standard genome sequencing and annotation.</title>
        <authorList>
            <consortium name="The Broad Institute Genomics Platform"/>
            <consortium name="The Broad Institute Genome Sequencing Center for Infectious Disease"/>
            <person name="Wu L."/>
            <person name="Ma J."/>
        </authorList>
    </citation>
    <scope>NUCLEOTIDE SEQUENCE [LARGE SCALE GENOMIC DNA]</scope>
    <source>
        <strain evidence="2">CGMCC 4.7177</strain>
    </source>
</reference>
<dbReference type="InterPro" id="IPR016032">
    <property type="entry name" value="Sig_transdc_resp-reg_C-effctor"/>
</dbReference>
<keyword evidence="2" id="KW-1185">Reference proteome</keyword>
<protein>
    <recommendedName>
        <fullName evidence="3">OmpR/PhoB-type domain-containing protein</fullName>
    </recommendedName>
</protein>
<organism evidence="1 2">
    <name type="scientific">Streptomyces vulcanius</name>
    <dbReference type="NCBI Taxonomy" id="1441876"/>
    <lineage>
        <taxon>Bacteria</taxon>
        <taxon>Bacillati</taxon>
        <taxon>Actinomycetota</taxon>
        <taxon>Actinomycetes</taxon>
        <taxon>Kitasatosporales</taxon>
        <taxon>Streptomycetaceae</taxon>
        <taxon>Streptomyces</taxon>
    </lineage>
</organism>
<accession>A0ABV9B4G7</accession>
<sequence>MAARLAPPLRHQLSSTHYLRELTVFDVRVQSETPGYVEEAQLTVRCLGGFEFTMAGREHDWAKLRPRAQAVLRLLAVRAGQAVHRDHLVVAFWDGV</sequence>